<dbReference type="InterPro" id="IPR025948">
    <property type="entry name" value="HTH-like_dom"/>
</dbReference>
<dbReference type="InterPro" id="IPR036397">
    <property type="entry name" value="RNaseH_sf"/>
</dbReference>
<evidence type="ECO:0000313" key="4">
    <source>
        <dbReference type="EMBL" id="QNO18878.1"/>
    </source>
</evidence>
<dbReference type="Gene3D" id="1.10.10.60">
    <property type="entry name" value="Homeodomain-like"/>
    <property type="match status" value="1"/>
</dbReference>
<dbReference type="Gene3D" id="3.30.420.10">
    <property type="entry name" value="Ribonuclease H-like superfamily/Ribonuclease H"/>
    <property type="match status" value="1"/>
</dbReference>
<dbReference type="GO" id="GO:0015074">
    <property type="term" value="P:DNA integration"/>
    <property type="evidence" value="ECO:0007669"/>
    <property type="project" value="InterPro"/>
</dbReference>
<evidence type="ECO:0000256" key="1">
    <source>
        <dbReference type="ARBA" id="ARBA00002286"/>
    </source>
</evidence>
<dbReference type="EMBL" id="CP060696">
    <property type="protein sequence ID" value="QNO18878.1"/>
    <property type="molecule type" value="Genomic_DNA"/>
</dbReference>
<dbReference type="NCBIfam" id="NF033516">
    <property type="entry name" value="transpos_IS3"/>
    <property type="match status" value="1"/>
</dbReference>
<dbReference type="Pfam" id="PF13276">
    <property type="entry name" value="HTH_21"/>
    <property type="match status" value="1"/>
</dbReference>
<organism evidence="4 5">
    <name type="scientific">Caproicibacterium amylolyticum</name>
    <dbReference type="NCBI Taxonomy" id="2766537"/>
    <lineage>
        <taxon>Bacteria</taxon>
        <taxon>Bacillati</taxon>
        <taxon>Bacillota</taxon>
        <taxon>Clostridia</taxon>
        <taxon>Eubacteriales</taxon>
        <taxon>Oscillospiraceae</taxon>
        <taxon>Caproicibacterium</taxon>
    </lineage>
</organism>
<dbReference type="SUPFAM" id="SSF53098">
    <property type="entry name" value="Ribonuclease H-like"/>
    <property type="match status" value="1"/>
</dbReference>
<feature type="domain" description="Integrase catalytic" evidence="3">
    <location>
        <begin position="204"/>
        <end position="381"/>
    </location>
</feature>
<dbReference type="InterPro" id="IPR002514">
    <property type="entry name" value="Transposase_8"/>
</dbReference>
<name>A0A7G9WJL6_9FIRM</name>
<dbReference type="GO" id="GO:0006313">
    <property type="term" value="P:DNA transposition"/>
    <property type="evidence" value="ECO:0007669"/>
    <property type="project" value="InterPro"/>
</dbReference>
<keyword evidence="5" id="KW-1185">Reference proteome</keyword>
<dbReference type="InterPro" id="IPR009057">
    <property type="entry name" value="Homeodomain-like_sf"/>
</dbReference>
<accession>A0A7G9WJL6</accession>
<reference evidence="4 5" key="1">
    <citation type="submission" date="2020-08" db="EMBL/GenBank/DDBJ databases">
        <authorList>
            <person name="Ren C."/>
            <person name="Gu Y."/>
            <person name="Xu Y."/>
        </authorList>
    </citation>
    <scope>NUCLEOTIDE SEQUENCE [LARGE SCALE GENOMIC DNA]</scope>
    <source>
        <strain evidence="4 5">LBM18003</strain>
    </source>
</reference>
<dbReference type="GO" id="GO:0003677">
    <property type="term" value="F:DNA binding"/>
    <property type="evidence" value="ECO:0007669"/>
    <property type="project" value="InterPro"/>
</dbReference>
<dbReference type="Pfam" id="PF00665">
    <property type="entry name" value="rve"/>
    <property type="match status" value="1"/>
</dbReference>
<dbReference type="PANTHER" id="PTHR46889">
    <property type="entry name" value="TRANSPOSASE INSF FOR INSERTION SEQUENCE IS3B-RELATED"/>
    <property type="match status" value="1"/>
</dbReference>
<evidence type="ECO:0000313" key="5">
    <source>
        <dbReference type="Proteomes" id="UP000516046"/>
    </source>
</evidence>
<evidence type="ECO:0000256" key="2">
    <source>
        <dbReference type="SAM" id="Coils"/>
    </source>
</evidence>
<dbReference type="AlphaFoldDB" id="A0A7G9WJL6"/>
<gene>
    <name evidence="4" type="ORF">H6X83_04410</name>
</gene>
<dbReference type="GO" id="GO:0004803">
    <property type="term" value="F:transposase activity"/>
    <property type="evidence" value="ECO:0007669"/>
    <property type="project" value="InterPro"/>
</dbReference>
<dbReference type="Pfam" id="PF13333">
    <property type="entry name" value="rve_2"/>
    <property type="match status" value="1"/>
</dbReference>
<protein>
    <submittedName>
        <fullName evidence="4">IS3 family transposase</fullName>
    </submittedName>
</protein>
<evidence type="ECO:0000259" key="3">
    <source>
        <dbReference type="PROSITE" id="PS50994"/>
    </source>
</evidence>
<dbReference type="Pfam" id="PF01527">
    <property type="entry name" value="HTH_Tnp_1"/>
    <property type="match status" value="1"/>
</dbReference>
<dbReference type="InterPro" id="IPR050900">
    <property type="entry name" value="Transposase_IS3/IS150/IS904"/>
</dbReference>
<dbReference type="SUPFAM" id="SSF46689">
    <property type="entry name" value="Homeodomain-like"/>
    <property type="match status" value="1"/>
</dbReference>
<dbReference type="InterPro" id="IPR048020">
    <property type="entry name" value="Transpos_IS3"/>
</dbReference>
<keyword evidence="2" id="KW-0175">Coiled coil</keyword>
<dbReference type="PANTHER" id="PTHR46889:SF5">
    <property type="entry name" value="INTEGRASE PROTEIN"/>
    <property type="match status" value="1"/>
</dbReference>
<dbReference type="Proteomes" id="UP000516046">
    <property type="component" value="Chromosome"/>
</dbReference>
<dbReference type="PROSITE" id="PS50994">
    <property type="entry name" value="INTEGRASE"/>
    <property type="match status" value="1"/>
</dbReference>
<proteinExistence type="predicted"/>
<dbReference type="KEGG" id="caml:H6X83_04410"/>
<comment type="function">
    <text evidence="1">Involved in the transposition of the insertion sequence.</text>
</comment>
<dbReference type="InterPro" id="IPR001584">
    <property type="entry name" value="Integrase_cat-core"/>
</dbReference>
<feature type="coiled-coil region" evidence="2">
    <location>
        <begin position="50"/>
        <end position="77"/>
    </location>
</feature>
<sequence>MQKITEETKKKVVKLHIQDGRTITSLAAEYGICHATVSNWIRAYREECQTNDATKTENELMQEVRQLRQKLAESEKENDFPKKSSGILREGNQLVVYRFIEKHQRKFGIRWLLKRVGIYPNAYYNYLKQAKASYYARKNEIYRKIKDIYHEFGGILGHRGMRVFLAREHIFLSKTTVHKYMNKELHLQCVCRRKRPGYKKGHAHKIFPNLLNRNFVADKANQVWCTDFTYVFLTNGSMRYSCTIIDLYDRSVVASKTGKWITSGLAIRTLKKALHSQKKKPQNLILHSDQGSQFTSIQFIRYCQKHGIVQSMSAAGCPYDNAPMERYYNTFKAELINRFNFRTDEELTYAVSEYAYVWYNQIRPHSYNDYRTPYEARFGLNQFRQLCYKNA</sequence>
<dbReference type="InterPro" id="IPR012337">
    <property type="entry name" value="RNaseH-like_sf"/>
</dbReference>